<evidence type="ECO:0000313" key="2">
    <source>
        <dbReference type="EMBL" id="KAK9086824.1"/>
    </source>
</evidence>
<dbReference type="PANTHER" id="PTHR14030:SF19">
    <property type="entry name" value="MITOTIC SPINDLE CHECKPOINT PROTEIN BUBR1"/>
    <property type="match status" value="1"/>
</dbReference>
<reference evidence="2 3" key="1">
    <citation type="submission" date="2024-01" db="EMBL/GenBank/DDBJ databases">
        <title>Genome assemblies of Stephania.</title>
        <authorList>
            <person name="Yang L."/>
        </authorList>
    </citation>
    <scope>NUCLEOTIDE SEQUENCE [LARGE SCALE GENOMIC DNA]</scope>
    <source>
        <strain evidence="2">YNDBR</strain>
        <tissue evidence="2">Leaf</tissue>
    </source>
</reference>
<dbReference type="InterPro" id="IPR013212">
    <property type="entry name" value="Mad3/Bub1_I"/>
</dbReference>
<sequence length="210" mass="23471">MLGQCIAEDYLNELNMRIQSQAENCTDAQVIYNFLEANGIGQTHTTFYIAYALHMESKSKLKIANEVFNLGIARNQWMIMYKFGVLELSWLLGEANVGGFVVDDEDEGFTEDEEGANKGCYRKECIGGLVVDEEDGGFTEDEEGVKKGMLSEGMFPISVGCRRLIVEVCATGVEGLVMDDEDGGFKEDEKVANKGCYWKEYFRLVQDVAD</sequence>
<evidence type="ECO:0000259" key="1">
    <source>
        <dbReference type="SMART" id="SM00777"/>
    </source>
</evidence>
<protein>
    <recommendedName>
        <fullName evidence="1">BUB1 N-terminal domain-containing protein</fullName>
    </recommendedName>
</protein>
<comment type="caution">
    <text evidence="2">The sequence shown here is derived from an EMBL/GenBank/DDBJ whole genome shotgun (WGS) entry which is preliminary data.</text>
</comment>
<dbReference type="GO" id="GO:0004672">
    <property type="term" value="F:protein kinase activity"/>
    <property type="evidence" value="ECO:0007669"/>
    <property type="project" value="TreeGrafter"/>
</dbReference>
<dbReference type="GO" id="GO:0051754">
    <property type="term" value="P:meiotic sister chromatid cohesion, centromeric"/>
    <property type="evidence" value="ECO:0007669"/>
    <property type="project" value="TreeGrafter"/>
</dbReference>
<dbReference type="PANTHER" id="PTHR14030">
    <property type="entry name" value="MITOTIC CHECKPOINT SERINE/THREONINE-PROTEIN KINASE BUB1"/>
    <property type="match status" value="1"/>
</dbReference>
<evidence type="ECO:0000313" key="3">
    <source>
        <dbReference type="Proteomes" id="UP001420932"/>
    </source>
</evidence>
<dbReference type="AlphaFoldDB" id="A0AAP0E566"/>
<organism evidence="2 3">
    <name type="scientific">Stephania yunnanensis</name>
    <dbReference type="NCBI Taxonomy" id="152371"/>
    <lineage>
        <taxon>Eukaryota</taxon>
        <taxon>Viridiplantae</taxon>
        <taxon>Streptophyta</taxon>
        <taxon>Embryophyta</taxon>
        <taxon>Tracheophyta</taxon>
        <taxon>Spermatophyta</taxon>
        <taxon>Magnoliopsida</taxon>
        <taxon>Ranunculales</taxon>
        <taxon>Menispermaceae</taxon>
        <taxon>Menispermoideae</taxon>
        <taxon>Cissampelideae</taxon>
        <taxon>Stephania</taxon>
    </lineage>
</organism>
<accession>A0AAP0E566</accession>
<gene>
    <name evidence="2" type="ORF">Syun_029218</name>
</gene>
<dbReference type="EMBL" id="JBBNAF010000013">
    <property type="protein sequence ID" value="KAK9086824.1"/>
    <property type="molecule type" value="Genomic_DNA"/>
</dbReference>
<dbReference type="SMART" id="SM00777">
    <property type="entry name" value="Mad3_BUB1_I"/>
    <property type="match status" value="1"/>
</dbReference>
<feature type="domain" description="BUB1 N-terminal" evidence="1">
    <location>
        <begin position="3"/>
        <end position="72"/>
    </location>
</feature>
<dbReference type="InterPro" id="IPR015661">
    <property type="entry name" value="Bub1/Mad3"/>
</dbReference>
<dbReference type="Pfam" id="PF08311">
    <property type="entry name" value="Mad3_BUB1_I"/>
    <property type="match status" value="1"/>
</dbReference>
<dbReference type="GO" id="GO:0007094">
    <property type="term" value="P:mitotic spindle assembly checkpoint signaling"/>
    <property type="evidence" value="ECO:0007669"/>
    <property type="project" value="InterPro"/>
</dbReference>
<proteinExistence type="predicted"/>
<dbReference type="Gene3D" id="1.25.40.430">
    <property type="match status" value="1"/>
</dbReference>
<name>A0AAP0E566_9MAGN</name>
<dbReference type="Proteomes" id="UP001420932">
    <property type="component" value="Unassembled WGS sequence"/>
</dbReference>
<keyword evidence="3" id="KW-1185">Reference proteome</keyword>